<dbReference type="AlphaFoldDB" id="A0A0D7KAL1"/>
<protein>
    <recommendedName>
        <fullName evidence="1">Glycosyltransferase 2-like domain-containing protein</fullName>
    </recommendedName>
</protein>
<dbReference type="InterPro" id="IPR029044">
    <property type="entry name" value="Nucleotide-diphossugar_trans"/>
</dbReference>
<dbReference type="STRING" id="80878.RP29_05565"/>
<proteinExistence type="predicted"/>
<keyword evidence="3" id="KW-1185">Reference proteome</keyword>
<dbReference type="Gene3D" id="3.90.550.10">
    <property type="entry name" value="Spore Coat Polysaccharide Biosynthesis Protein SpsA, Chain A"/>
    <property type="match status" value="1"/>
</dbReference>
<feature type="domain" description="Glycosyltransferase 2-like" evidence="1">
    <location>
        <begin position="561"/>
        <end position="743"/>
    </location>
</feature>
<organism evidence="2 3">
    <name type="scientific">Acidovorax temperans</name>
    <dbReference type="NCBI Taxonomy" id="80878"/>
    <lineage>
        <taxon>Bacteria</taxon>
        <taxon>Pseudomonadati</taxon>
        <taxon>Pseudomonadota</taxon>
        <taxon>Betaproteobacteria</taxon>
        <taxon>Burkholderiales</taxon>
        <taxon>Comamonadaceae</taxon>
        <taxon>Acidovorax</taxon>
    </lineage>
</organism>
<evidence type="ECO:0000259" key="1">
    <source>
        <dbReference type="Pfam" id="PF00535"/>
    </source>
</evidence>
<gene>
    <name evidence="2" type="ORF">RP29_05565</name>
</gene>
<dbReference type="InterPro" id="IPR050834">
    <property type="entry name" value="Glycosyltransf_2"/>
</dbReference>
<accession>A0A0D7KAL1</accession>
<evidence type="ECO:0000313" key="3">
    <source>
        <dbReference type="Proteomes" id="UP000032566"/>
    </source>
</evidence>
<comment type="caution">
    <text evidence="2">The sequence shown here is derived from an EMBL/GenBank/DDBJ whole genome shotgun (WGS) entry which is preliminary data.</text>
</comment>
<sequence>MLCHQLNRAGYPAYLASAPTVYGMWWTPILTPQTMAAHHMAGLTPISIQLQAGGDPMLPGLQVRFEPALQNDGAADACARLHFSMPGALATTTERYTLKASLPWFDTALLIREPGAVQRTGSLVYSGHLPGPQFKLRPEHEALPDVSPFAQQRMGAKERWRLLAEAEVLFAYAAGSIVTEARILGCQVVYVANDHQLQNLPQHPLETWGTSLNTPQTPLDSRDYSPQALRETLCALMQDAPTLLHRLIETTQAAAAVLPPQLVWSAHQLHRLEDLLPSTPEGRAARADAQATDQLCKSYEAWKVKAAPTEIYSDICAELVNSGKVRPPTVHLFSHGRDQSTLADTMDELGKSWLPPRRIVIHADVAAPFTPEELGSDVQWMGPGEAGPSTMPNYDGDEWIILLDAGTRLEPYTLIELLACAHHHNGARMVYAAHDVALSADKHLPHFTGGTNLEWLRGTNYLGGVVAVRCADWMKLPDPARFASAYRLALRSSAINGAASVHYVDQVLSHSAPQLTTQQEAQEFCVAQEELQQLYPGTELIASSMLGCWTVQYPDPGTALSLIIPTGKQQGYLRALLQSCIRYYPTGVFEEALLLVQDDDLPSMQQFVQSWPHANTLPLRLLPTGGGAYNHARSINLGLRAAHTELVVVCDDDIEWLDAQALPALRRFFTQESVALAAPRLVLQKDRFPLVMAGPHVAGEGALLQNYVGERQGLTERGLHNRLQMAQDVVGVHASCWMARRSALLAAGALDEVGTPIFQSVTDLGYRLQQSGWRLVWAPQANALHAGGMTVNAVRRDPAQALALSQAAMAEAHQLRNRWLSFVGQHPIYSKHLSGSKPYTLDMHLANRWSQDYRTRPRVLAQPISSGSGQYRVIEPLDALQMRSMAETCVVAPPKSGKPDRRVLTPLDVARFKPDRILVQHSISDQDIANLRAIRETHPQAFIIQLMDDLTSDLPASHPNHVFGQREGHTRTLQALELSDRLIVSTQPLADYYAPYCRDIRLVPNALDPQYWGHLQRIPQPRERLRVGWAGAAQHLGDLRLVERVVQTLADEVDWVFMGMCPDELRPYIKEFHGFVSYKDYPAKLASLDLDIAIAPLENNLFNACKSNLRLLEYGAMGWPVVCSDVYPYQTMDPPVLRVPDDEGAWLAALRRLIKDPGFRRAQGQALHDWQQQHYLLGNHVDAWFHAIFE</sequence>
<dbReference type="PANTHER" id="PTHR43685:SF2">
    <property type="entry name" value="GLYCOSYLTRANSFERASE 2-LIKE DOMAIN-CONTAINING PROTEIN"/>
    <property type="match status" value="1"/>
</dbReference>
<dbReference type="Proteomes" id="UP000032566">
    <property type="component" value="Unassembled WGS sequence"/>
</dbReference>
<dbReference type="EMBL" id="JXYQ01000013">
    <property type="protein sequence ID" value="KJA11416.1"/>
    <property type="molecule type" value="Genomic_DNA"/>
</dbReference>
<dbReference type="Gene3D" id="3.40.50.2000">
    <property type="entry name" value="Glycogen Phosphorylase B"/>
    <property type="match status" value="1"/>
</dbReference>
<name>A0A0D7KAL1_9BURK</name>
<dbReference type="GO" id="GO:0044010">
    <property type="term" value="P:single-species biofilm formation"/>
    <property type="evidence" value="ECO:0007669"/>
    <property type="project" value="TreeGrafter"/>
</dbReference>
<dbReference type="CDD" id="cd00761">
    <property type="entry name" value="Glyco_tranf_GTA_type"/>
    <property type="match status" value="1"/>
</dbReference>
<dbReference type="SUPFAM" id="SSF53448">
    <property type="entry name" value="Nucleotide-diphospho-sugar transferases"/>
    <property type="match status" value="1"/>
</dbReference>
<dbReference type="SUPFAM" id="SSF53756">
    <property type="entry name" value="UDP-Glycosyltransferase/glycogen phosphorylase"/>
    <property type="match status" value="1"/>
</dbReference>
<dbReference type="Pfam" id="PF00535">
    <property type="entry name" value="Glycos_transf_2"/>
    <property type="match status" value="1"/>
</dbReference>
<dbReference type="PANTHER" id="PTHR43685">
    <property type="entry name" value="GLYCOSYLTRANSFERASE"/>
    <property type="match status" value="1"/>
</dbReference>
<dbReference type="PATRIC" id="fig|80878.5.peg.415"/>
<reference evidence="2 3" key="1">
    <citation type="submission" date="2014-12" db="EMBL/GenBank/DDBJ databases">
        <title>Isolation of bacteria from lake water.</title>
        <authorList>
            <person name="Sheng K.-Y."/>
            <person name="Chin P.-S."/>
            <person name="Chan K.-G."/>
            <person name="Tan G.S."/>
        </authorList>
    </citation>
    <scope>NUCLEOTIDE SEQUENCE [LARGE SCALE GENOMIC DNA]</scope>
    <source>
        <strain evidence="2 3">KY4</strain>
    </source>
</reference>
<evidence type="ECO:0000313" key="2">
    <source>
        <dbReference type="EMBL" id="KJA11416.1"/>
    </source>
</evidence>
<dbReference type="InterPro" id="IPR001173">
    <property type="entry name" value="Glyco_trans_2-like"/>
</dbReference>